<evidence type="ECO:0000313" key="1">
    <source>
        <dbReference type="EMBL" id="PDX83768.1"/>
    </source>
</evidence>
<accession>A0A2A7AXJ8</accession>
<protein>
    <recommendedName>
        <fullName evidence="3">ACT domain-containing protein</fullName>
    </recommendedName>
</protein>
<dbReference type="Proteomes" id="UP000220480">
    <property type="component" value="Unassembled WGS sequence"/>
</dbReference>
<proteinExistence type="predicted"/>
<name>A0A2A7AXJ8_9FIRM</name>
<organism evidence="1 2">
    <name type="scientific">Faecalibacterium prausnitzii</name>
    <dbReference type="NCBI Taxonomy" id="853"/>
    <lineage>
        <taxon>Bacteria</taxon>
        <taxon>Bacillati</taxon>
        <taxon>Bacillota</taxon>
        <taxon>Clostridia</taxon>
        <taxon>Eubacteriales</taxon>
        <taxon>Oscillospiraceae</taxon>
        <taxon>Faecalibacterium</taxon>
    </lineage>
</organism>
<gene>
    <name evidence="1" type="ORF">CGS59_09115</name>
</gene>
<reference evidence="1 2" key="1">
    <citation type="journal article" date="2017" name="Front. Microbiol.">
        <title>New Insights into the Diversity of the Genus Faecalibacterium.</title>
        <authorList>
            <person name="Benevides L."/>
            <person name="Burman S."/>
            <person name="Martin R."/>
            <person name="Robert V."/>
            <person name="Thomas M."/>
            <person name="Miquel S."/>
            <person name="Chain F."/>
            <person name="Sokol H."/>
            <person name="Bermudez-Humaran L.G."/>
            <person name="Morrison M."/>
            <person name="Langella P."/>
            <person name="Azevedo V.A."/>
            <person name="Chatel J.M."/>
            <person name="Soares S."/>
        </authorList>
    </citation>
    <scope>NUCLEOTIDE SEQUENCE [LARGE SCALE GENOMIC DNA]</scope>
    <source>
        <strain evidence="1 2">CNCM I 4644</strain>
    </source>
</reference>
<sequence>MEYLLARSDRQLGICLRMLYDEGYKNLVVESEINAKNRMEFHVKVRADEATMAKLNERYQTLIS</sequence>
<comment type="caution">
    <text evidence="1">The sequence shown here is derived from an EMBL/GenBank/DDBJ whole genome shotgun (WGS) entry which is preliminary data.</text>
</comment>
<evidence type="ECO:0008006" key="3">
    <source>
        <dbReference type="Google" id="ProtNLM"/>
    </source>
</evidence>
<dbReference type="AlphaFoldDB" id="A0A2A7AXJ8"/>
<dbReference type="EMBL" id="NMTZ01000020">
    <property type="protein sequence ID" value="PDX83768.1"/>
    <property type="molecule type" value="Genomic_DNA"/>
</dbReference>
<evidence type="ECO:0000313" key="2">
    <source>
        <dbReference type="Proteomes" id="UP000220480"/>
    </source>
</evidence>
<dbReference type="RefSeq" id="WP_097779713.1">
    <property type="nucleotide sequence ID" value="NZ_NMTZ01000020.1"/>
</dbReference>